<comment type="caution">
    <text evidence="1">The sequence shown here is derived from an EMBL/GenBank/DDBJ whole genome shotgun (WGS) entry which is preliminary data.</text>
</comment>
<reference evidence="1" key="1">
    <citation type="submission" date="2024-09" db="EMBL/GenBank/DDBJ databases">
        <authorList>
            <person name="Liu J."/>
        </authorList>
    </citation>
    <scope>NUCLEOTIDE SEQUENCE</scope>
    <source>
        <strain evidence="1">NBU2967</strain>
    </source>
</reference>
<gene>
    <name evidence="1" type="ORF">ACEZ3G_01125</name>
</gene>
<sequence>MKNILFFSLFLLAPILVNSQSEVCNCCSESHKAFDFWIGKWRVVNPNGSMAGSNTIEKIQDNCLLLENWVGTSGNTGTSMNYYNLSTKQWEQLWVDNTGSLIKLKGNRSGNQMILSSDTFTRSDGTEYVNRITWTLNDDGTVRQLWELLENDKVVNVAFDGLYSKME</sequence>
<organism evidence="1 2">
    <name type="scientific">Meishania litoralis</name>
    <dbReference type="NCBI Taxonomy" id="3434685"/>
    <lineage>
        <taxon>Bacteria</taxon>
        <taxon>Pseudomonadati</taxon>
        <taxon>Bacteroidota</taxon>
        <taxon>Flavobacteriia</taxon>
        <taxon>Flavobacteriales</taxon>
        <taxon>Flavobacteriaceae</taxon>
        <taxon>Meishania</taxon>
    </lineage>
</organism>
<name>A0ACC7LF76_9FLAO</name>
<keyword evidence="2" id="KW-1185">Reference proteome</keyword>
<accession>A0ACC7LF76</accession>
<protein>
    <submittedName>
        <fullName evidence="1">Uncharacterized protein</fullName>
    </submittedName>
</protein>
<proteinExistence type="predicted"/>
<evidence type="ECO:0000313" key="2">
    <source>
        <dbReference type="Proteomes" id="UP001595191"/>
    </source>
</evidence>
<dbReference type="EMBL" id="JBHFPV010000001">
    <property type="protein sequence ID" value="MFH6602062.1"/>
    <property type="molecule type" value="Genomic_DNA"/>
</dbReference>
<evidence type="ECO:0000313" key="1">
    <source>
        <dbReference type="EMBL" id="MFH6602062.1"/>
    </source>
</evidence>
<dbReference type="Proteomes" id="UP001595191">
    <property type="component" value="Unassembled WGS sequence"/>
</dbReference>